<dbReference type="GO" id="GO:0008017">
    <property type="term" value="F:microtubule binding"/>
    <property type="evidence" value="ECO:0007669"/>
    <property type="project" value="TreeGrafter"/>
</dbReference>
<keyword evidence="3 4" id="KW-0175">Coiled coil</keyword>
<comment type="subcellular location">
    <subcellularLocation>
        <location evidence="1">Cytoplasm</location>
    </subcellularLocation>
</comment>
<accession>A0A8H7AKL9</accession>
<evidence type="ECO:0000259" key="6">
    <source>
        <dbReference type="Pfam" id="PF19047"/>
    </source>
</evidence>
<gene>
    <name evidence="7" type="ORF">GJ744_008361</name>
</gene>
<name>A0A8H7AKL9_9EURO</name>
<organism evidence="7 8">
    <name type="scientific">Endocarpon pusillum</name>
    <dbReference type="NCBI Taxonomy" id="364733"/>
    <lineage>
        <taxon>Eukaryota</taxon>
        <taxon>Fungi</taxon>
        <taxon>Dikarya</taxon>
        <taxon>Ascomycota</taxon>
        <taxon>Pezizomycotina</taxon>
        <taxon>Eurotiomycetes</taxon>
        <taxon>Chaetothyriomycetidae</taxon>
        <taxon>Verrucariales</taxon>
        <taxon>Verrucariaceae</taxon>
        <taxon>Endocarpon</taxon>
    </lineage>
</organism>
<dbReference type="PANTHER" id="PTHR18947:SF28">
    <property type="entry name" value="GIRDIN, ISOFORM A"/>
    <property type="match status" value="1"/>
</dbReference>
<evidence type="ECO:0000256" key="1">
    <source>
        <dbReference type="ARBA" id="ARBA00004496"/>
    </source>
</evidence>
<feature type="region of interest" description="Disordered" evidence="5">
    <location>
        <begin position="161"/>
        <end position="190"/>
    </location>
</feature>
<dbReference type="Gene3D" id="1.10.418.10">
    <property type="entry name" value="Calponin-like domain"/>
    <property type="match status" value="1"/>
</dbReference>
<comment type="caution">
    <text evidence="7">The sequence shown here is derived from an EMBL/GenBank/DDBJ whole genome shotgun (WGS) entry which is preliminary data.</text>
</comment>
<dbReference type="Pfam" id="PF19047">
    <property type="entry name" value="HOOK_N"/>
    <property type="match status" value="1"/>
</dbReference>
<feature type="region of interest" description="Disordered" evidence="5">
    <location>
        <begin position="434"/>
        <end position="466"/>
    </location>
</feature>
<evidence type="ECO:0000256" key="2">
    <source>
        <dbReference type="ARBA" id="ARBA00022490"/>
    </source>
</evidence>
<dbReference type="SUPFAM" id="SSF116907">
    <property type="entry name" value="Hook domain"/>
    <property type="match status" value="1"/>
</dbReference>
<dbReference type="AlphaFoldDB" id="A0A8H7AKL9"/>
<dbReference type="GO" id="GO:0031122">
    <property type="term" value="P:cytoplasmic microtubule organization"/>
    <property type="evidence" value="ECO:0007669"/>
    <property type="project" value="TreeGrafter"/>
</dbReference>
<dbReference type="GO" id="GO:0005815">
    <property type="term" value="C:microtubule organizing center"/>
    <property type="evidence" value="ECO:0007669"/>
    <property type="project" value="TreeGrafter"/>
</dbReference>
<evidence type="ECO:0000313" key="8">
    <source>
        <dbReference type="Proteomes" id="UP000606974"/>
    </source>
</evidence>
<dbReference type="EMBL" id="JAACFV010000045">
    <property type="protein sequence ID" value="KAF7509134.1"/>
    <property type="molecule type" value="Genomic_DNA"/>
</dbReference>
<evidence type="ECO:0000256" key="5">
    <source>
        <dbReference type="SAM" id="MobiDB-lite"/>
    </source>
</evidence>
<dbReference type="GO" id="GO:0005737">
    <property type="term" value="C:cytoplasm"/>
    <property type="evidence" value="ECO:0007669"/>
    <property type="project" value="UniProtKB-SubCell"/>
</dbReference>
<dbReference type="InterPro" id="IPR036872">
    <property type="entry name" value="CH_dom_sf"/>
</dbReference>
<feature type="domain" description="HOOK N-terminal" evidence="6">
    <location>
        <begin position="11"/>
        <end position="147"/>
    </location>
</feature>
<keyword evidence="8" id="KW-1185">Reference proteome</keyword>
<evidence type="ECO:0000256" key="4">
    <source>
        <dbReference type="SAM" id="Coils"/>
    </source>
</evidence>
<protein>
    <recommendedName>
        <fullName evidence="6">HOOK N-terminal domain-containing protein</fullName>
    </recommendedName>
</protein>
<sequence length="648" mass="72615">MAEGEVVLPLLLQWLNSLREQKVRSLSELSSGVVLWEVLQDIDPEAFADELPLAADEQSPLKAWNVNLTNLKHIYEILKTYIVERCKRKLPLSSGEPDLEAIAQSISEKDVIQLLKLVLLAAVFGRLSMDHIQQLISFSEDAQAQFYRVLNESEAIEVQEDFAPSPPDASTGPDDDRASPLSENGTGKKPGLVYEERIAELVAANKGLEHKTVELEEQLENMHDLHTKLQKNYDNLESQQKDTAERLDALRSGKGEQSILGIQRTKMQQQETIIATLEAQLTSLQEENNNLKIQTELLQSQSAGFQQMQDDLYELKLDREQLQRKANAADKYKQKLQSLQKTDEENESLKYRVGEMQRQLKESDSEQLNVSDLRRENDEYRQLVSNIEQQLIESNEAKKRAEFENMKLAAKAQQADDQASRWHARAEELQTMFNENRAPESPTTPRAPLSNGVGLSASEDGSPSVSNLSEEMASAAMDDSNMISEDELQSIIRIMKEHNKGATNTEKTSSIQEQQKLAAKIEKSRATTKALSQQTKDQASLISSLRAELASATNSTSSAPDLPLSTTSVPARLHLDLESDSRLAEVVTQKSNLERELQLMASAWYDQNIRLLSNTVGISVSRGRAPPEPKGFLARQRRLVDGFLIGRS</sequence>
<keyword evidence="2" id="KW-0963">Cytoplasm</keyword>
<dbReference type="PANTHER" id="PTHR18947">
    <property type="entry name" value="HOOK PROTEINS"/>
    <property type="match status" value="1"/>
</dbReference>
<dbReference type="Proteomes" id="UP000606974">
    <property type="component" value="Unassembled WGS sequence"/>
</dbReference>
<dbReference type="GO" id="GO:0030705">
    <property type="term" value="P:cytoskeleton-dependent intracellular transport"/>
    <property type="evidence" value="ECO:0007669"/>
    <property type="project" value="InterPro"/>
</dbReference>
<proteinExistence type="predicted"/>
<reference evidence="7" key="1">
    <citation type="submission" date="2020-02" db="EMBL/GenBank/DDBJ databases">
        <authorList>
            <person name="Palmer J.M."/>
        </authorList>
    </citation>
    <scope>NUCLEOTIDE SEQUENCE</scope>
    <source>
        <strain evidence="7">EPUS1.4</strain>
        <tissue evidence="7">Thallus</tissue>
    </source>
</reference>
<dbReference type="GO" id="GO:0051959">
    <property type="term" value="F:dynein light intermediate chain binding"/>
    <property type="evidence" value="ECO:0007669"/>
    <property type="project" value="TreeGrafter"/>
</dbReference>
<evidence type="ECO:0000313" key="7">
    <source>
        <dbReference type="EMBL" id="KAF7509134.1"/>
    </source>
</evidence>
<dbReference type="OrthoDB" id="2129491at2759"/>
<dbReference type="InterPro" id="IPR043936">
    <property type="entry name" value="HOOK_N"/>
</dbReference>
<evidence type="ECO:0000256" key="3">
    <source>
        <dbReference type="ARBA" id="ARBA00023054"/>
    </source>
</evidence>
<feature type="coiled-coil region" evidence="4">
    <location>
        <begin position="198"/>
        <end position="418"/>
    </location>
</feature>
<dbReference type="CDD" id="cd22211">
    <property type="entry name" value="HkD_SF"/>
    <property type="match status" value="1"/>
</dbReference>